<proteinExistence type="predicted"/>
<sequence>MVEIKNNKDHKIFKEIKKAIELDDLPEEEKENIRQLLKNLKFQLEVIR</sequence>
<accession>X1MU29</accession>
<protein>
    <submittedName>
        <fullName evidence="1">Uncharacterized protein</fullName>
    </submittedName>
</protein>
<organism evidence="1">
    <name type="scientific">marine sediment metagenome</name>
    <dbReference type="NCBI Taxonomy" id="412755"/>
    <lineage>
        <taxon>unclassified sequences</taxon>
        <taxon>metagenomes</taxon>
        <taxon>ecological metagenomes</taxon>
    </lineage>
</organism>
<name>X1MU29_9ZZZZ</name>
<evidence type="ECO:0000313" key="1">
    <source>
        <dbReference type="EMBL" id="GAI21486.1"/>
    </source>
</evidence>
<reference evidence="1" key="1">
    <citation type="journal article" date="2014" name="Front. Microbiol.">
        <title>High frequency of phylogenetically diverse reductive dehalogenase-homologous genes in deep subseafloor sedimentary metagenomes.</title>
        <authorList>
            <person name="Kawai M."/>
            <person name="Futagami T."/>
            <person name="Toyoda A."/>
            <person name="Takaki Y."/>
            <person name="Nishi S."/>
            <person name="Hori S."/>
            <person name="Arai W."/>
            <person name="Tsubouchi T."/>
            <person name="Morono Y."/>
            <person name="Uchiyama I."/>
            <person name="Ito T."/>
            <person name="Fujiyama A."/>
            <person name="Inagaki F."/>
            <person name="Takami H."/>
        </authorList>
    </citation>
    <scope>NUCLEOTIDE SEQUENCE</scope>
    <source>
        <strain evidence="1">Expedition CK06-06</strain>
    </source>
</reference>
<comment type="caution">
    <text evidence="1">The sequence shown here is derived from an EMBL/GenBank/DDBJ whole genome shotgun (WGS) entry which is preliminary data.</text>
</comment>
<gene>
    <name evidence="1" type="ORF">S06H3_24146</name>
</gene>
<feature type="non-terminal residue" evidence="1">
    <location>
        <position position="48"/>
    </location>
</feature>
<dbReference type="AlphaFoldDB" id="X1MU29"/>
<dbReference type="EMBL" id="BARV01013332">
    <property type="protein sequence ID" value="GAI21486.1"/>
    <property type="molecule type" value="Genomic_DNA"/>
</dbReference>